<name>A0A0Q4AXA3_9BACT</name>
<dbReference type="STRING" id="1702214.AL399_06680"/>
<dbReference type="EMBL" id="LIIK01000032">
    <property type="protein sequence ID" value="KQM08547.1"/>
    <property type="molecule type" value="Genomic_DNA"/>
</dbReference>
<keyword evidence="1" id="KW-0732">Signal</keyword>
<dbReference type="Proteomes" id="UP000054172">
    <property type="component" value="Unassembled WGS sequence"/>
</dbReference>
<protein>
    <recommendedName>
        <fullName evidence="4">Outer membrane protein beta-barrel domain-containing protein</fullName>
    </recommendedName>
</protein>
<organism evidence="2 3">
    <name type="scientific">Candidatus [Bacteroides] periocalifornicus</name>
    <dbReference type="NCBI Taxonomy" id="1702214"/>
    <lineage>
        <taxon>Bacteria</taxon>
        <taxon>Pseudomonadati</taxon>
        <taxon>Bacteroidota</taxon>
    </lineage>
</organism>
<dbReference type="PATRIC" id="fig|1702214.3.peg.643"/>
<evidence type="ECO:0000313" key="3">
    <source>
        <dbReference type="Proteomes" id="UP000054172"/>
    </source>
</evidence>
<evidence type="ECO:0008006" key="4">
    <source>
        <dbReference type="Google" id="ProtNLM"/>
    </source>
</evidence>
<gene>
    <name evidence="2" type="ORF">AL399_06680</name>
</gene>
<feature type="signal peptide" evidence="1">
    <location>
        <begin position="1"/>
        <end position="23"/>
    </location>
</feature>
<reference evidence="2" key="1">
    <citation type="submission" date="2015-08" db="EMBL/GenBank/DDBJ databases">
        <title>Candidatus Bacteriodes Periocalifornicus.</title>
        <authorList>
            <person name="McLean J.S."/>
            <person name="Kelley S."/>
        </authorList>
    </citation>
    <scope>NUCLEOTIDE SEQUENCE [LARGE SCALE GENOMIC DNA]</scope>
    <source>
        <strain evidence="2">12B</strain>
    </source>
</reference>
<accession>A0A0Q4AXA3</accession>
<evidence type="ECO:0000313" key="2">
    <source>
        <dbReference type="EMBL" id="KQM08547.1"/>
    </source>
</evidence>
<sequence length="203" mass="22442">MRHTHLLLLVAALSLGLAAQLQAQQRFHASLDLGVNNGEHLGASLQAIGAFTYTPLPYLGVQIRFDGYELPGQGNRYIFFWKNPVDGTLRTTTDMDALPKLKTGMARFIGLGVAFMPIAIARPLTRNILAIEAGVGYSHEYMLRSDPDNNQSLYGHEETSFGTFATLRYRYRIWEHVSLGGYANCLLNHSLQLGLGISCSLDI</sequence>
<evidence type="ECO:0000256" key="1">
    <source>
        <dbReference type="SAM" id="SignalP"/>
    </source>
</evidence>
<comment type="caution">
    <text evidence="2">The sequence shown here is derived from an EMBL/GenBank/DDBJ whole genome shotgun (WGS) entry which is preliminary data.</text>
</comment>
<keyword evidence="3" id="KW-1185">Reference proteome</keyword>
<proteinExistence type="predicted"/>
<dbReference type="AlphaFoldDB" id="A0A0Q4AXA3"/>
<feature type="chain" id="PRO_5006212350" description="Outer membrane protein beta-barrel domain-containing protein" evidence="1">
    <location>
        <begin position="24"/>
        <end position="203"/>
    </location>
</feature>